<dbReference type="OrthoDB" id="6473529at2759"/>
<protein>
    <submittedName>
        <fullName evidence="2">Uncharacterized protein</fullName>
    </submittedName>
</protein>
<sequence length="99" mass="11511">MIMWFQLLLHIQKSILADLVGRDGKIYFRFVDIAAPFNKTGVYSFVKCFQHVAFQGEHWLPFHKDYPVITKRTQLVPPDVMYNILSAENVPLGPVLPRH</sequence>
<comment type="caution">
    <text evidence="2">The sequence shown here is derived from an EMBL/GenBank/DDBJ whole genome shotgun (WGS) entry which is preliminary data.</text>
</comment>
<keyword evidence="3" id="KW-1185">Reference proteome</keyword>
<reference evidence="2" key="1">
    <citation type="submission" date="2020-08" db="EMBL/GenBank/DDBJ databases">
        <title>Multicomponent nature underlies the extraordinary mechanical properties of spider dragline silk.</title>
        <authorList>
            <person name="Kono N."/>
            <person name="Nakamura H."/>
            <person name="Mori M."/>
            <person name="Yoshida Y."/>
            <person name="Ohtoshi R."/>
            <person name="Malay A.D."/>
            <person name="Moran D.A.P."/>
            <person name="Tomita M."/>
            <person name="Numata K."/>
            <person name="Arakawa K."/>
        </authorList>
    </citation>
    <scope>NUCLEOTIDE SEQUENCE</scope>
</reference>
<evidence type="ECO:0000313" key="3">
    <source>
        <dbReference type="Proteomes" id="UP000887013"/>
    </source>
</evidence>
<evidence type="ECO:0000256" key="1">
    <source>
        <dbReference type="SAM" id="SignalP"/>
    </source>
</evidence>
<accession>A0A8X6PQJ1</accession>
<dbReference type="Proteomes" id="UP000887013">
    <property type="component" value="Unassembled WGS sequence"/>
</dbReference>
<name>A0A8X6PQJ1_NEPPI</name>
<gene>
    <name evidence="2" type="ORF">NPIL_534771</name>
</gene>
<dbReference type="EMBL" id="BMAW01117713">
    <property type="protein sequence ID" value="GFT76533.1"/>
    <property type="molecule type" value="Genomic_DNA"/>
</dbReference>
<keyword evidence="1" id="KW-0732">Signal</keyword>
<feature type="chain" id="PRO_5036468364" evidence="1">
    <location>
        <begin position="18"/>
        <end position="99"/>
    </location>
</feature>
<organism evidence="2 3">
    <name type="scientific">Nephila pilipes</name>
    <name type="common">Giant wood spider</name>
    <name type="synonym">Nephila maculata</name>
    <dbReference type="NCBI Taxonomy" id="299642"/>
    <lineage>
        <taxon>Eukaryota</taxon>
        <taxon>Metazoa</taxon>
        <taxon>Ecdysozoa</taxon>
        <taxon>Arthropoda</taxon>
        <taxon>Chelicerata</taxon>
        <taxon>Arachnida</taxon>
        <taxon>Araneae</taxon>
        <taxon>Araneomorphae</taxon>
        <taxon>Entelegynae</taxon>
        <taxon>Araneoidea</taxon>
        <taxon>Nephilidae</taxon>
        <taxon>Nephila</taxon>
    </lineage>
</organism>
<evidence type="ECO:0000313" key="2">
    <source>
        <dbReference type="EMBL" id="GFT76533.1"/>
    </source>
</evidence>
<proteinExistence type="predicted"/>
<dbReference type="AlphaFoldDB" id="A0A8X6PQJ1"/>
<feature type="signal peptide" evidence="1">
    <location>
        <begin position="1"/>
        <end position="17"/>
    </location>
</feature>